<gene>
    <name evidence="1" type="ORF">ATPR_1574</name>
</gene>
<organism evidence="1 2">
    <name type="scientific">Acetobacter tropicalis NBRC 101654</name>
    <dbReference type="NCBI Taxonomy" id="749388"/>
    <lineage>
        <taxon>Bacteria</taxon>
        <taxon>Pseudomonadati</taxon>
        <taxon>Pseudomonadota</taxon>
        <taxon>Alphaproteobacteria</taxon>
        <taxon>Acetobacterales</taxon>
        <taxon>Acetobacteraceae</taxon>
        <taxon>Acetobacter</taxon>
    </lineage>
</organism>
<sequence>MIKWKPQFGQSKHGVTFIRCDRTKLRIREPGLPMPDSV</sequence>
<accession>F7VDX5</accession>
<dbReference type="Proteomes" id="UP000004319">
    <property type="component" value="Unassembled WGS sequence"/>
</dbReference>
<reference evidence="1 2" key="1">
    <citation type="journal article" date="2011" name="Biochem. Biophys. Res. Commun.">
        <title>Increased number of Arginine-based salt bridges contributes to the thermotolerance of thermotolerant acetic acid bacteria, Acetobacter tropicalis SKU1100.</title>
        <authorList>
            <person name="Matsutani M."/>
            <person name="Hirakawa H."/>
            <person name="Nishikura M."/>
            <person name="Soemphol W."/>
            <person name="Ali I.A.I."/>
            <person name="Yakushi T."/>
            <person name="Matsushita K."/>
        </authorList>
    </citation>
    <scope>NUCLEOTIDE SEQUENCE [LARGE SCALE GENOMIC DNA]</scope>
    <source>
        <strain evidence="1 2">NBRC 101654</strain>
    </source>
</reference>
<evidence type="ECO:0000313" key="1">
    <source>
        <dbReference type="EMBL" id="GAA08570.1"/>
    </source>
</evidence>
<dbReference type="EMBL" id="BABS01000040">
    <property type="protein sequence ID" value="GAA08570.1"/>
    <property type="molecule type" value="Genomic_DNA"/>
</dbReference>
<comment type="caution">
    <text evidence="1">The sequence shown here is derived from an EMBL/GenBank/DDBJ whole genome shotgun (WGS) entry which is preliminary data.</text>
</comment>
<protein>
    <submittedName>
        <fullName evidence="1">Uncharacterized protein</fullName>
    </submittedName>
</protein>
<evidence type="ECO:0000313" key="2">
    <source>
        <dbReference type="Proteomes" id="UP000004319"/>
    </source>
</evidence>
<name>F7VDX5_9PROT</name>
<dbReference type="AlphaFoldDB" id="F7VDX5"/>
<proteinExistence type="predicted"/>